<feature type="region of interest" description="Disordered" evidence="1">
    <location>
        <begin position="1"/>
        <end position="23"/>
    </location>
</feature>
<keyword evidence="3" id="KW-1185">Reference proteome</keyword>
<evidence type="ECO:0000313" key="2">
    <source>
        <dbReference type="EMBL" id="KAI5074547.1"/>
    </source>
</evidence>
<reference evidence="2" key="1">
    <citation type="submission" date="2021-01" db="EMBL/GenBank/DDBJ databases">
        <title>Adiantum capillus-veneris genome.</title>
        <authorList>
            <person name="Fang Y."/>
            <person name="Liao Q."/>
        </authorList>
    </citation>
    <scope>NUCLEOTIDE SEQUENCE</scope>
    <source>
        <strain evidence="2">H3</strain>
        <tissue evidence="2">Leaf</tissue>
    </source>
</reference>
<dbReference type="AlphaFoldDB" id="A0A9D4UW55"/>
<sequence length="124" mass="14315">MHLRTSGKYPMHPRTSGKYPMHPRTSGKYAPTCCMSSCGKGHHHRLGKASMVQDFSMVARTQAFENIKGRHEDHLPSWYLIKDNETFGFQSMISAWRRITVMLTFTIGNWEANGKDWFAMCCLR</sequence>
<dbReference type="EMBL" id="JABFUD020000010">
    <property type="protein sequence ID" value="KAI5074547.1"/>
    <property type="molecule type" value="Genomic_DNA"/>
</dbReference>
<name>A0A9D4UW55_ADICA</name>
<organism evidence="2 3">
    <name type="scientific">Adiantum capillus-veneris</name>
    <name type="common">Maidenhair fern</name>
    <dbReference type="NCBI Taxonomy" id="13818"/>
    <lineage>
        <taxon>Eukaryota</taxon>
        <taxon>Viridiplantae</taxon>
        <taxon>Streptophyta</taxon>
        <taxon>Embryophyta</taxon>
        <taxon>Tracheophyta</taxon>
        <taxon>Polypodiopsida</taxon>
        <taxon>Polypodiidae</taxon>
        <taxon>Polypodiales</taxon>
        <taxon>Pteridineae</taxon>
        <taxon>Pteridaceae</taxon>
        <taxon>Vittarioideae</taxon>
        <taxon>Adiantum</taxon>
    </lineage>
</organism>
<accession>A0A9D4UW55</accession>
<proteinExistence type="predicted"/>
<comment type="caution">
    <text evidence="2">The sequence shown here is derived from an EMBL/GenBank/DDBJ whole genome shotgun (WGS) entry which is preliminary data.</text>
</comment>
<gene>
    <name evidence="2" type="ORF">GOP47_0010508</name>
</gene>
<dbReference type="Proteomes" id="UP000886520">
    <property type="component" value="Chromosome 10"/>
</dbReference>
<protein>
    <submittedName>
        <fullName evidence="2">Uncharacterized protein</fullName>
    </submittedName>
</protein>
<evidence type="ECO:0000313" key="3">
    <source>
        <dbReference type="Proteomes" id="UP000886520"/>
    </source>
</evidence>
<evidence type="ECO:0000256" key="1">
    <source>
        <dbReference type="SAM" id="MobiDB-lite"/>
    </source>
</evidence>